<gene>
    <name evidence="10" type="ORF">SAMN04489859_10633</name>
</gene>
<dbReference type="RefSeq" id="WP_090617537.1">
    <property type="nucleotide sequence ID" value="NZ_CP067124.1"/>
</dbReference>
<keyword evidence="6" id="KW-0676">Redox-active center</keyword>
<dbReference type="SUPFAM" id="SSF52833">
    <property type="entry name" value="Thioredoxin-like"/>
    <property type="match status" value="1"/>
</dbReference>
<evidence type="ECO:0000256" key="1">
    <source>
        <dbReference type="ARBA" id="ARBA00009630"/>
    </source>
</evidence>
<evidence type="ECO:0000256" key="7">
    <source>
        <dbReference type="PIRNR" id="PIRNR005894"/>
    </source>
</evidence>
<name>A0A1H8NKG6_9RHOB</name>
<keyword evidence="3 8" id="KW-0479">Metal-binding</keyword>
<evidence type="ECO:0000256" key="4">
    <source>
        <dbReference type="ARBA" id="ARBA00023004"/>
    </source>
</evidence>
<dbReference type="STRING" id="34002.SAMN04489859_10633"/>
<dbReference type="InterPro" id="IPR036249">
    <property type="entry name" value="Thioredoxin-like_sf"/>
</dbReference>
<dbReference type="FunFam" id="3.40.30.10:FF:000005">
    <property type="entry name" value="Glutaredoxin 5"/>
    <property type="match status" value="1"/>
</dbReference>
<evidence type="ECO:0000313" key="10">
    <source>
        <dbReference type="EMBL" id="SEO29989.1"/>
    </source>
</evidence>
<organism evidence="10 11">
    <name type="scientific">Paracoccus alcaliphilus</name>
    <dbReference type="NCBI Taxonomy" id="34002"/>
    <lineage>
        <taxon>Bacteria</taxon>
        <taxon>Pseudomonadati</taxon>
        <taxon>Pseudomonadota</taxon>
        <taxon>Alphaproteobacteria</taxon>
        <taxon>Rhodobacterales</taxon>
        <taxon>Paracoccaceae</taxon>
        <taxon>Paracoccus</taxon>
    </lineage>
</organism>
<feature type="binding site" evidence="8">
    <location>
        <position position="30"/>
    </location>
    <ligand>
        <name>[2Fe-2S] cluster</name>
        <dbReference type="ChEBI" id="CHEBI:190135"/>
        <note>ligand shared between dimeric partners</note>
    </ligand>
</feature>
<dbReference type="InterPro" id="IPR002109">
    <property type="entry name" value="Glutaredoxin"/>
</dbReference>
<keyword evidence="2 8" id="KW-0001">2Fe-2S</keyword>
<evidence type="ECO:0000256" key="6">
    <source>
        <dbReference type="ARBA" id="ARBA00023284"/>
    </source>
</evidence>
<sequence>MSDVKTRIQDIIDADDVVLFMKGTKEMPQCGFSSRVAGVLNYMGVEYHDVNVLADQDVRQGVKEFSDWPTIPQLYVKGEFVGGCDIITEMTLSGELDQLFDQKSVGYDKDAANKIREANA</sequence>
<dbReference type="OrthoDB" id="9804115at2"/>
<feature type="domain" description="Glutaredoxin" evidence="9">
    <location>
        <begin position="17"/>
        <end position="81"/>
    </location>
</feature>
<dbReference type="PANTHER" id="PTHR10293">
    <property type="entry name" value="GLUTAREDOXIN FAMILY MEMBER"/>
    <property type="match status" value="1"/>
</dbReference>
<dbReference type="EMBL" id="FODE01000063">
    <property type="protein sequence ID" value="SEO29989.1"/>
    <property type="molecule type" value="Genomic_DNA"/>
</dbReference>
<keyword evidence="11" id="KW-1185">Reference proteome</keyword>
<dbReference type="InterPro" id="IPR014434">
    <property type="entry name" value="Monothiol_GRX"/>
</dbReference>
<evidence type="ECO:0000256" key="2">
    <source>
        <dbReference type="ARBA" id="ARBA00022714"/>
    </source>
</evidence>
<evidence type="ECO:0000256" key="5">
    <source>
        <dbReference type="ARBA" id="ARBA00023014"/>
    </source>
</evidence>
<dbReference type="GO" id="GO:0051537">
    <property type="term" value="F:2 iron, 2 sulfur cluster binding"/>
    <property type="evidence" value="ECO:0007669"/>
    <property type="project" value="UniProtKB-KW"/>
</dbReference>
<reference evidence="10 11" key="1">
    <citation type="submission" date="2016-10" db="EMBL/GenBank/DDBJ databases">
        <authorList>
            <person name="de Groot N.N."/>
        </authorList>
    </citation>
    <scope>NUCLEOTIDE SEQUENCE [LARGE SCALE GENOMIC DNA]</scope>
    <source>
        <strain evidence="10 11">DSM 8512</strain>
    </source>
</reference>
<dbReference type="GO" id="GO:0015036">
    <property type="term" value="F:disulfide oxidoreductase activity"/>
    <property type="evidence" value="ECO:0007669"/>
    <property type="project" value="InterPro"/>
</dbReference>
<dbReference type="InterPro" id="IPR033658">
    <property type="entry name" value="GRX_PICOT-like"/>
</dbReference>
<evidence type="ECO:0000313" key="11">
    <source>
        <dbReference type="Proteomes" id="UP000199054"/>
    </source>
</evidence>
<dbReference type="Proteomes" id="UP000199054">
    <property type="component" value="Unassembled WGS sequence"/>
</dbReference>
<dbReference type="PIRSF" id="PIRSF005894">
    <property type="entry name" value="Monothiol_GRX"/>
    <property type="match status" value="1"/>
</dbReference>
<dbReference type="CDD" id="cd03028">
    <property type="entry name" value="GRX_PICOT_like"/>
    <property type="match status" value="1"/>
</dbReference>
<dbReference type="NCBIfam" id="TIGR00365">
    <property type="entry name" value="Grx4 family monothiol glutaredoxin"/>
    <property type="match status" value="1"/>
</dbReference>
<dbReference type="Pfam" id="PF00462">
    <property type="entry name" value="Glutaredoxin"/>
    <property type="match status" value="1"/>
</dbReference>
<evidence type="ECO:0000256" key="8">
    <source>
        <dbReference type="PIRSR" id="PIRSR005894-2"/>
    </source>
</evidence>
<keyword evidence="5 8" id="KW-0411">Iron-sulfur</keyword>
<evidence type="ECO:0000259" key="9">
    <source>
        <dbReference type="Pfam" id="PF00462"/>
    </source>
</evidence>
<proteinExistence type="inferred from homology"/>
<dbReference type="InterPro" id="IPR004480">
    <property type="entry name" value="Monothiol_GRX-rel"/>
</dbReference>
<evidence type="ECO:0000256" key="3">
    <source>
        <dbReference type="ARBA" id="ARBA00022723"/>
    </source>
</evidence>
<dbReference type="GO" id="GO:0046872">
    <property type="term" value="F:metal ion binding"/>
    <property type="evidence" value="ECO:0007669"/>
    <property type="project" value="UniProtKB-KW"/>
</dbReference>
<dbReference type="AlphaFoldDB" id="A0A1H8NKG6"/>
<keyword evidence="4 8" id="KW-0408">Iron</keyword>
<protein>
    <recommendedName>
        <fullName evidence="7">Glutaredoxin</fullName>
    </recommendedName>
</protein>
<dbReference type="PANTHER" id="PTHR10293:SF16">
    <property type="entry name" value="GLUTAREDOXIN-RELATED PROTEIN 5, MITOCHONDRIAL"/>
    <property type="match status" value="1"/>
</dbReference>
<comment type="similarity">
    <text evidence="1 7">Belongs to the glutaredoxin family. Monothiol subfamily.</text>
</comment>
<accession>A0A1H8NKG6</accession>
<dbReference type="PROSITE" id="PS51354">
    <property type="entry name" value="GLUTAREDOXIN_2"/>
    <property type="match status" value="1"/>
</dbReference>
<dbReference type="Gene3D" id="3.40.30.10">
    <property type="entry name" value="Glutaredoxin"/>
    <property type="match status" value="1"/>
</dbReference>